<evidence type="ECO:0000313" key="8">
    <source>
        <dbReference type="Proteomes" id="UP000683520"/>
    </source>
</evidence>
<evidence type="ECO:0000313" key="7">
    <source>
        <dbReference type="EMBL" id="QXB17833.1"/>
    </source>
</evidence>
<evidence type="ECO:0000256" key="5">
    <source>
        <dbReference type="PROSITE-ProRule" id="PRU10137"/>
    </source>
</evidence>
<feature type="domain" description="Resolvase/invertase-type recombinase catalytic" evidence="6">
    <location>
        <begin position="1"/>
        <end position="138"/>
    </location>
</feature>
<dbReference type="SUPFAM" id="SSF46689">
    <property type="entry name" value="Homeodomain-like"/>
    <property type="match status" value="1"/>
</dbReference>
<feature type="active site" description="O-(5'-phospho-DNA)-serine intermediate" evidence="5">
    <location>
        <position position="9"/>
    </location>
</feature>
<dbReference type="SUPFAM" id="SSF53041">
    <property type="entry name" value="Resolvase-like"/>
    <property type="match status" value="1"/>
</dbReference>
<dbReference type="Pfam" id="PF02796">
    <property type="entry name" value="HTH_7"/>
    <property type="match status" value="1"/>
</dbReference>
<dbReference type="InterPro" id="IPR006119">
    <property type="entry name" value="Resolv_N"/>
</dbReference>
<keyword evidence="8" id="KW-1185">Reference proteome</keyword>
<dbReference type="SMART" id="SM00857">
    <property type="entry name" value="Resolvase"/>
    <property type="match status" value="1"/>
</dbReference>
<sequence length="190" mass="20730">MFIGYARVSTSKQGQSLDTQREALIDAGCDAAHIYTDTISGTNWQRPGLDAALAYMRPNDTLVVTRLDRLGRSLADTVNTIADLAERDINVKVLEPALDTSKPTDKVVINVMASLAEWERDLLVQRTREGVAHARAQGRVAGPKPKLSDEQAQVAKELIDGGKSVSAVARTFNVSRPTIYRAIERIEADA</sequence>
<evidence type="ECO:0000259" key="6">
    <source>
        <dbReference type="PROSITE" id="PS51736"/>
    </source>
</evidence>
<gene>
    <name evidence="7" type="ORF">I6L55_07950</name>
</gene>
<protein>
    <submittedName>
        <fullName evidence="7">Recombinase family protein</fullName>
    </submittedName>
</protein>
<dbReference type="Gene3D" id="1.10.10.60">
    <property type="entry name" value="Homeodomain-like"/>
    <property type="match status" value="1"/>
</dbReference>
<dbReference type="PANTHER" id="PTHR30461:SF2">
    <property type="entry name" value="SERINE RECOMBINASE PINE-RELATED"/>
    <property type="match status" value="1"/>
</dbReference>
<evidence type="ECO:0000256" key="4">
    <source>
        <dbReference type="ARBA" id="ARBA00023172"/>
    </source>
</evidence>
<dbReference type="InterPro" id="IPR006118">
    <property type="entry name" value="Recombinase_CS"/>
</dbReference>
<dbReference type="PROSITE" id="PS51736">
    <property type="entry name" value="RECOMBINASES_3"/>
    <property type="match status" value="1"/>
</dbReference>
<dbReference type="CDD" id="cd00569">
    <property type="entry name" value="HTH_Hin_like"/>
    <property type="match status" value="1"/>
</dbReference>
<evidence type="ECO:0000256" key="1">
    <source>
        <dbReference type="ARBA" id="ARBA00009913"/>
    </source>
</evidence>
<dbReference type="RefSeq" id="WP_092101646.1">
    <property type="nucleotide sequence ID" value="NZ_CP047198.1"/>
</dbReference>
<dbReference type="EMBL" id="CP077302">
    <property type="protein sequence ID" value="QXB17833.1"/>
    <property type="molecule type" value="Genomic_DNA"/>
</dbReference>
<dbReference type="Pfam" id="PF00239">
    <property type="entry name" value="Resolvase"/>
    <property type="match status" value="1"/>
</dbReference>
<keyword evidence="4" id="KW-0233">DNA recombination</keyword>
<comment type="similarity">
    <text evidence="1">Belongs to the site-specific recombinase resolvase family.</text>
</comment>
<keyword evidence="3" id="KW-0238">DNA-binding</keyword>
<organism evidence="7 8">
    <name type="scientific">Corynebacterium coyleae</name>
    <dbReference type="NCBI Taxonomy" id="53374"/>
    <lineage>
        <taxon>Bacteria</taxon>
        <taxon>Bacillati</taxon>
        <taxon>Actinomycetota</taxon>
        <taxon>Actinomycetes</taxon>
        <taxon>Mycobacteriales</taxon>
        <taxon>Corynebacteriaceae</taxon>
        <taxon>Corynebacterium</taxon>
    </lineage>
</organism>
<dbReference type="InterPro" id="IPR009057">
    <property type="entry name" value="Homeodomain-like_sf"/>
</dbReference>
<dbReference type="InterPro" id="IPR050639">
    <property type="entry name" value="SSR_resolvase"/>
</dbReference>
<dbReference type="CDD" id="cd03768">
    <property type="entry name" value="SR_ResInv"/>
    <property type="match status" value="1"/>
</dbReference>
<keyword evidence="2" id="KW-0229">DNA integration</keyword>
<dbReference type="Gene3D" id="3.40.50.1390">
    <property type="entry name" value="Resolvase, N-terminal catalytic domain"/>
    <property type="match status" value="1"/>
</dbReference>
<name>A0ABX8KVL8_9CORY</name>
<accession>A0ABX8KVL8</accession>
<evidence type="ECO:0000256" key="3">
    <source>
        <dbReference type="ARBA" id="ARBA00023125"/>
    </source>
</evidence>
<evidence type="ECO:0000256" key="2">
    <source>
        <dbReference type="ARBA" id="ARBA00022908"/>
    </source>
</evidence>
<dbReference type="PROSITE" id="PS00397">
    <property type="entry name" value="RECOMBINASES_1"/>
    <property type="match status" value="1"/>
</dbReference>
<dbReference type="InterPro" id="IPR036162">
    <property type="entry name" value="Resolvase-like_N_sf"/>
</dbReference>
<reference evidence="7 8" key="1">
    <citation type="submission" date="2021-06" db="EMBL/GenBank/DDBJ databases">
        <title>FDA dAtabase for Regulatory Grade micrObial Sequences (FDA-ARGOS): Supporting development and validation of Infectious Disease Dx tests.</title>
        <authorList>
            <person name="Sproer C."/>
            <person name="Gronow S."/>
            <person name="Severitt S."/>
            <person name="Schroder I."/>
            <person name="Tallon L."/>
            <person name="Sadzewicz L."/>
            <person name="Zhao X."/>
            <person name="Boylan J."/>
            <person name="Ott S."/>
            <person name="Bowen H."/>
            <person name="Vavikolanu K."/>
            <person name="Mehta A."/>
            <person name="Aluvathingal J."/>
            <person name="Nadendla S."/>
            <person name="Lowell S."/>
            <person name="Myers T."/>
            <person name="Yan Y."/>
        </authorList>
    </citation>
    <scope>NUCLEOTIDE SEQUENCE [LARGE SCALE GENOMIC DNA]</scope>
    <source>
        <strain evidence="7 8">FDAARGOS 1425</strain>
    </source>
</reference>
<proteinExistence type="inferred from homology"/>
<dbReference type="GeneID" id="92750111"/>
<dbReference type="Proteomes" id="UP000683520">
    <property type="component" value="Chromosome"/>
</dbReference>
<dbReference type="InterPro" id="IPR006120">
    <property type="entry name" value="Resolvase_HTH_dom"/>
</dbReference>
<dbReference type="PANTHER" id="PTHR30461">
    <property type="entry name" value="DNA-INVERTASE FROM LAMBDOID PROPHAGE"/>
    <property type="match status" value="1"/>
</dbReference>